<accession>A0ABQ8PKP1</accession>
<dbReference type="Pfam" id="PF04564">
    <property type="entry name" value="U-box"/>
    <property type="match status" value="1"/>
</dbReference>
<dbReference type="SMART" id="SM00504">
    <property type="entry name" value="Ubox"/>
    <property type="match status" value="1"/>
</dbReference>
<keyword evidence="9" id="KW-0175">Coiled coil</keyword>
<evidence type="ECO:0000256" key="6">
    <source>
        <dbReference type="ARBA" id="ARBA00022679"/>
    </source>
</evidence>
<keyword evidence="6 11" id="KW-0808">Transferase</keyword>
<dbReference type="PROSITE" id="PS51698">
    <property type="entry name" value="U_BOX"/>
    <property type="match status" value="1"/>
</dbReference>
<evidence type="ECO:0000256" key="7">
    <source>
        <dbReference type="ARBA" id="ARBA00022786"/>
    </source>
</evidence>
<dbReference type="EC" id="2.3.2.27" evidence="11"/>
<dbReference type="InterPro" id="IPR045132">
    <property type="entry name" value="UBE4"/>
</dbReference>
<evidence type="ECO:0000259" key="10">
    <source>
        <dbReference type="PROSITE" id="PS51698"/>
    </source>
</evidence>
<organism evidence="11 12">
    <name type="scientific">Coemansia umbellata</name>
    <dbReference type="NCBI Taxonomy" id="1424467"/>
    <lineage>
        <taxon>Eukaryota</taxon>
        <taxon>Fungi</taxon>
        <taxon>Fungi incertae sedis</taxon>
        <taxon>Zoopagomycota</taxon>
        <taxon>Kickxellomycotina</taxon>
        <taxon>Kickxellomycetes</taxon>
        <taxon>Kickxellales</taxon>
        <taxon>Kickxellaceae</taxon>
        <taxon>Coemansia</taxon>
    </lineage>
</organism>
<evidence type="ECO:0000313" key="11">
    <source>
        <dbReference type="EMBL" id="KAJ1991161.1"/>
    </source>
</evidence>
<comment type="subcellular location">
    <subcellularLocation>
        <location evidence="2">Cytoplasm</location>
    </subcellularLocation>
    <subcellularLocation>
        <location evidence="1">Nucleus</location>
    </subcellularLocation>
</comment>
<keyword evidence="5" id="KW-0963">Cytoplasm</keyword>
<dbReference type="InterPro" id="IPR013083">
    <property type="entry name" value="Znf_RING/FYVE/PHD"/>
</dbReference>
<name>A0ABQ8PKP1_9FUNG</name>
<evidence type="ECO:0000256" key="3">
    <source>
        <dbReference type="ARBA" id="ARBA00004906"/>
    </source>
</evidence>
<keyword evidence="7" id="KW-0833">Ubl conjugation pathway</keyword>
<dbReference type="InterPro" id="IPR003613">
    <property type="entry name" value="Ubox_domain"/>
</dbReference>
<keyword evidence="12" id="KW-1185">Reference proteome</keyword>
<evidence type="ECO:0000256" key="1">
    <source>
        <dbReference type="ARBA" id="ARBA00004123"/>
    </source>
</evidence>
<dbReference type="Pfam" id="PF10408">
    <property type="entry name" value="Ufd2P_core"/>
    <property type="match status" value="1"/>
</dbReference>
<comment type="caution">
    <text evidence="11">The sequence shown here is derived from an EMBL/GenBank/DDBJ whole genome shotgun (WGS) entry which is preliminary data.</text>
</comment>
<evidence type="ECO:0000313" key="12">
    <source>
        <dbReference type="Proteomes" id="UP001151295"/>
    </source>
</evidence>
<evidence type="ECO:0000256" key="8">
    <source>
        <dbReference type="ARBA" id="ARBA00023242"/>
    </source>
</evidence>
<dbReference type="EMBL" id="JANBQD010000041">
    <property type="protein sequence ID" value="KAJ1991161.1"/>
    <property type="molecule type" value="Genomic_DNA"/>
</dbReference>
<evidence type="ECO:0000256" key="5">
    <source>
        <dbReference type="ARBA" id="ARBA00022490"/>
    </source>
</evidence>
<feature type="domain" description="U-box" evidence="10">
    <location>
        <begin position="997"/>
        <end position="1071"/>
    </location>
</feature>
<dbReference type="Gene3D" id="3.30.40.10">
    <property type="entry name" value="Zinc/RING finger domain, C3HC4 (zinc finger)"/>
    <property type="match status" value="1"/>
</dbReference>
<evidence type="ECO:0000256" key="2">
    <source>
        <dbReference type="ARBA" id="ARBA00004496"/>
    </source>
</evidence>
<dbReference type="Proteomes" id="UP001151295">
    <property type="component" value="Unassembled WGS sequence"/>
</dbReference>
<comment type="similarity">
    <text evidence="4">Belongs to the ubiquitin conjugation factor E4 family.</text>
</comment>
<dbReference type="InterPro" id="IPR019474">
    <property type="entry name" value="Ub_conjug_fac_E4_core"/>
</dbReference>
<keyword evidence="8" id="KW-0539">Nucleus</keyword>
<dbReference type="PANTHER" id="PTHR13931">
    <property type="entry name" value="UBIQUITINATION FACTOR E4"/>
    <property type="match status" value="1"/>
</dbReference>
<dbReference type="GO" id="GO:0061630">
    <property type="term" value="F:ubiquitin protein ligase activity"/>
    <property type="evidence" value="ECO:0007669"/>
    <property type="project" value="UniProtKB-EC"/>
</dbReference>
<reference evidence="11" key="1">
    <citation type="submission" date="2022-07" db="EMBL/GenBank/DDBJ databases">
        <title>Phylogenomic reconstructions and comparative analyses of Kickxellomycotina fungi.</title>
        <authorList>
            <person name="Reynolds N.K."/>
            <person name="Stajich J.E."/>
            <person name="Barry K."/>
            <person name="Grigoriev I.V."/>
            <person name="Crous P."/>
            <person name="Smith M.E."/>
        </authorList>
    </citation>
    <scope>NUCLEOTIDE SEQUENCE</scope>
    <source>
        <strain evidence="11">BCRC 34882</strain>
    </source>
</reference>
<sequence>MTAIKQLQEKSFDQWQDDALSSVLSVTLDNTNPKRSNRKYLQTVADELRAENAPVLITTGTLERVLIARLEEGQVAASGISVFGYLVSSWRSVHTVISNLSGSKGKALDPSIRESRIQALSEAQRLLVSYMGLSLQMPELFAQLGMPGQRIIVNALLADTDPPQSDPLTPLLPALFEQLIARFSEDGLPEVIAPIFRELGMRTIMPSNRSLLQSGFRRIIQAVEMLTLHREIAQTIPHMDTFDPPDSDGRKMQTNTALGPLLALSAFPGSDESVTKVYYSDAPSRSHQDRQALHSSLRTTVQYLQSTLFDMFDRLVRSGVPERNLTLQYTLRTLATNALRSGMQVDMTKVVDDGFADNLAVIWLRLSEPFANDALLKRIDRVDSDWVTLRAMRSSSQSDAATFGLDDEQGHISTYWRELTRISADKEFIDAYFERQSNETQQNSAFGFICDCFFATADALHLGPISTIGRYIDLLKRINRFKEDIERIQAAPELLPPVQRVNLPLAIERWKQQLDDMKRERIALDAQIFDPRRLGSILVFYRLAMCFLLRQIDAQNKFPHQPFAMPTENTEQAPDKWRMLPQFLFEDIVEFIVFLATYSPDTLIDSTLQVGRGSSGGLRTFDDIIPLFVAVFLARPHYISNPYLKAKLVDILHMLTYRDPREDNDYVDTHESKTTEQYIRLHPSIYQFQACLDDNALARKFLVPALLRFYVDIEQTGSSSQFYDKFNIRYYLARTLRALWARGPRYVEATKKFFLQKGSSEEADTTTGNARRDQQVIEEFVARLMTDTTYLLDESLSKLAVIRDIEKRQSEMAGQQDGSDESGDLAQRLQEAERIARSYVSLAHETVHMLAFLTKLVPRPFQAGEVVTRLAAMLNYNLQQLAGPKCSNLRVRDMQQRFAFNPRVLLSELISVYIHLGLAPNKLEKGKGYDREAIERFVTAVVEDDRSYSAKLFEEAYSILERLSLKSAESLEQLRQFAQRCKSAKVDTRVIEFLESQAPDEYLDPLLASLMTDPVRLPTSGTIMDKSVIRGQLLSDPRDPFNRAPLSANMLEPLPELKKEIHDWREAKLLEYYTLQQDQPSQ</sequence>
<proteinExistence type="inferred from homology"/>
<dbReference type="PANTHER" id="PTHR13931:SF2">
    <property type="entry name" value="UBIQUITIN CONJUGATION FACTOR E4 B"/>
    <property type="match status" value="1"/>
</dbReference>
<feature type="coiled-coil region" evidence="9">
    <location>
        <begin position="471"/>
        <end position="527"/>
    </location>
</feature>
<comment type="pathway">
    <text evidence="3">Protein modification; protein ubiquitination.</text>
</comment>
<evidence type="ECO:0000256" key="4">
    <source>
        <dbReference type="ARBA" id="ARBA00007434"/>
    </source>
</evidence>
<evidence type="ECO:0000256" key="9">
    <source>
        <dbReference type="SAM" id="Coils"/>
    </source>
</evidence>
<dbReference type="SUPFAM" id="SSF57850">
    <property type="entry name" value="RING/U-box"/>
    <property type="match status" value="1"/>
</dbReference>
<gene>
    <name evidence="11" type="primary">UFD2</name>
    <name evidence="11" type="ORF">EDC05_003639</name>
</gene>
<keyword evidence="11" id="KW-0012">Acyltransferase</keyword>
<protein>
    <submittedName>
        <fullName evidence="11">Ubiquitin conjugation factor E4</fullName>
        <ecNumber evidence="11">2.3.2.27</ecNumber>
    </submittedName>
</protein>